<dbReference type="AlphaFoldDB" id="C4YBI4"/>
<accession>C4YBI4</accession>
<feature type="transmembrane region" description="Helical" evidence="1">
    <location>
        <begin position="31"/>
        <end position="59"/>
    </location>
</feature>
<keyword evidence="1" id="KW-0472">Membrane</keyword>
<protein>
    <submittedName>
        <fullName evidence="2">Uncharacterized protein</fullName>
    </submittedName>
</protein>
<dbReference type="VEuPathDB" id="FungiDB:CLUG_05562"/>
<dbReference type="KEGG" id="clu:CLUG_05562"/>
<name>C4YBI4_CLAL4</name>
<evidence type="ECO:0000313" key="2">
    <source>
        <dbReference type="EMBL" id="EEQ41434.1"/>
    </source>
</evidence>
<proteinExistence type="predicted"/>
<dbReference type="InParanoid" id="C4YBI4"/>
<evidence type="ECO:0000256" key="1">
    <source>
        <dbReference type="SAM" id="Phobius"/>
    </source>
</evidence>
<dbReference type="Proteomes" id="UP000007703">
    <property type="component" value="Unassembled WGS sequence"/>
</dbReference>
<evidence type="ECO:0000313" key="3">
    <source>
        <dbReference type="Proteomes" id="UP000007703"/>
    </source>
</evidence>
<feature type="transmembrane region" description="Helical" evidence="1">
    <location>
        <begin position="7"/>
        <end position="25"/>
    </location>
</feature>
<reference evidence="2 3" key="1">
    <citation type="journal article" date="2009" name="Nature">
        <title>Evolution of pathogenicity and sexual reproduction in eight Candida genomes.</title>
        <authorList>
            <person name="Butler G."/>
            <person name="Rasmussen M.D."/>
            <person name="Lin M.F."/>
            <person name="Santos M.A."/>
            <person name="Sakthikumar S."/>
            <person name="Munro C.A."/>
            <person name="Rheinbay E."/>
            <person name="Grabherr M."/>
            <person name="Forche A."/>
            <person name="Reedy J.L."/>
            <person name="Agrafioti I."/>
            <person name="Arnaud M.B."/>
            <person name="Bates S."/>
            <person name="Brown A.J."/>
            <person name="Brunke S."/>
            <person name="Costanzo M.C."/>
            <person name="Fitzpatrick D.A."/>
            <person name="de Groot P.W."/>
            <person name="Harris D."/>
            <person name="Hoyer L.L."/>
            <person name="Hube B."/>
            <person name="Klis F.M."/>
            <person name="Kodira C."/>
            <person name="Lennard N."/>
            <person name="Logue M.E."/>
            <person name="Martin R."/>
            <person name="Neiman A.M."/>
            <person name="Nikolaou E."/>
            <person name="Quail M.A."/>
            <person name="Quinn J."/>
            <person name="Santos M.C."/>
            <person name="Schmitzberger F.F."/>
            <person name="Sherlock G."/>
            <person name="Shah P."/>
            <person name="Silverstein K.A."/>
            <person name="Skrzypek M.S."/>
            <person name="Soll D."/>
            <person name="Staggs R."/>
            <person name="Stansfield I."/>
            <person name="Stumpf M.P."/>
            <person name="Sudbery P.E."/>
            <person name="Srikantha T."/>
            <person name="Zeng Q."/>
            <person name="Berman J."/>
            <person name="Berriman M."/>
            <person name="Heitman J."/>
            <person name="Gow N.A."/>
            <person name="Lorenz M.C."/>
            <person name="Birren B.W."/>
            <person name="Kellis M."/>
            <person name="Cuomo C.A."/>
        </authorList>
    </citation>
    <scope>NUCLEOTIDE SEQUENCE [LARGE SCALE GENOMIC DNA]</scope>
    <source>
        <strain evidence="2 3">ATCC 42720</strain>
    </source>
</reference>
<gene>
    <name evidence="2" type="ORF">CLUG_05562</name>
</gene>
<dbReference type="HOGENOM" id="CLU_1390080_0_0_1"/>
<dbReference type="EMBL" id="CH408082">
    <property type="protein sequence ID" value="EEQ41434.1"/>
    <property type="molecule type" value="Genomic_DNA"/>
</dbReference>
<sequence>MHRTSKVLGKLSGIGVLIVRFVNLMQVMQKLVLNVLLVFHVHVWVLVPVVLVPVVVFVFGFEVHVVAGAETEIWQSVALGEVHPLLSGHSPIMVRVDHLQHCPHHLILVFFGNSFVVVVLAHPASVSNDRVTGQAVNVQNVRLGPVAFVFQVVEKEKRQRIKLVHLVFFLHVPSLPREIGRFWSRFPMCQSVSGAQ</sequence>
<keyword evidence="1" id="KW-0812">Transmembrane</keyword>
<keyword evidence="1" id="KW-1133">Transmembrane helix</keyword>
<organism evidence="2 3">
    <name type="scientific">Clavispora lusitaniae (strain ATCC 42720)</name>
    <name type="common">Yeast</name>
    <name type="synonym">Candida lusitaniae</name>
    <dbReference type="NCBI Taxonomy" id="306902"/>
    <lineage>
        <taxon>Eukaryota</taxon>
        <taxon>Fungi</taxon>
        <taxon>Dikarya</taxon>
        <taxon>Ascomycota</taxon>
        <taxon>Saccharomycotina</taxon>
        <taxon>Pichiomycetes</taxon>
        <taxon>Metschnikowiaceae</taxon>
        <taxon>Clavispora</taxon>
    </lineage>
</organism>